<proteinExistence type="predicted"/>
<evidence type="ECO:0000313" key="3">
    <source>
        <dbReference type="Proteomes" id="UP000076532"/>
    </source>
</evidence>
<evidence type="ECO:0000256" key="1">
    <source>
        <dbReference type="SAM" id="MobiDB-lite"/>
    </source>
</evidence>
<dbReference type="EMBL" id="KV417510">
    <property type="protein sequence ID" value="KZP27133.1"/>
    <property type="molecule type" value="Genomic_DNA"/>
</dbReference>
<dbReference type="Proteomes" id="UP000076532">
    <property type="component" value="Unassembled WGS sequence"/>
</dbReference>
<name>A0A166QGV4_9AGAM</name>
<feature type="region of interest" description="Disordered" evidence="1">
    <location>
        <begin position="1"/>
        <end position="24"/>
    </location>
</feature>
<sequence>MECARKLTQGKETPQARTTLDRSELCSRPTALQEGASRRVRNSEKSALGGGFVWGRVAHIPARYKKEGGAAERRRSERS</sequence>
<keyword evidence="3" id="KW-1185">Reference proteome</keyword>
<gene>
    <name evidence="2" type="ORF">FIBSPDRAFT_853763</name>
</gene>
<reference evidence="2 3" key="1">
    <citation type="journal article" date="2016" name="Mol. Biol. Evol.">
        <title>Comparative Genomics of Early-Diverging Mushroom-Forming Fungi Provides Insights into the Origins of Lignocellulose Decay Capabilities.</title>
        <authorList>
            <person name="Nagy L.G."/>
            <person name="Riley R."/>
            <person name="Tritt A."/>
            <person name="Adam C."/>
            <person name="Daum C."/>
            <person name="Floudas D."/>
            <person name="Sun H."/>
            <person name="Yadav J.S."/>
            <person name="Pangilinan J."/>
            <person name="Larsson K.H."/>
            <person name="Matsuura K."/>
            <person name="Barry K."/>
            <person name="Labutti K."/>
            <person name="Kuo R."/>
            <person name="Ohm R.A."/>
            <person name="Bhattacharya S.S."/>
            <person name="Shirouzu T."/>
            <person name="Yoshinaga Y."/>
            <person name="Martin F.M."/>
            <person name="Grigoriev I.V."/>
            <person name="Hibbett D.S."/>
        </authorList>
    </citation>
    <scope>NUCLEOTIDE SEQUENCE [LARGE SCALE GENOMIC DNA]</scope>
    <source>
        <strain evidence="2 3">CBS 109695</strain>
    </source>
</reference>
<organism evidence="2 3">
    <name type="scientific">Athelia psychrophila</name>
    <dbReference type="NCBI Taxonomy" id="1759441"/>
    <lineage>
        <taxon>Eukaryota</taxon>
        <taxon>Fungi</taxon>
        <taxon>Dikarya</taxon>
        <taxon>Basidiomycota</taxon>
        <taxon>Agaricomycotina</taxon>
        <taxon>Agaricomycetes</taxon>
        <taxon>Agaricomycetidae</taxon>
        <taxon>Atheliales</taxon>
        <taxon>Atheliaceae</taxon>
        <taxon>Athelia</taxon>
    </lineage>
</organism>
<accession>A0A166QGV4</accession>
<evidence type="ECO:0000313" key="2">
    <source>
        <dbReference type="EMBL" id="KZP27133.1"/>
    </source>
</evidence>
<dbReference type="AlphaFoldDB" id="A0A166QGV4"/>
<protein>
    <submittedName>
        <fullName evidence="2">Uncharacterized protein</fullName>
    </submittedName>
</protein>